<dbReference type="Proteomes" id="UP000254209">
    <property type="component" value="Unassembled WGS sequence"/>
</dbReference>
<dbReference type="SUPFAM" id="SSF47413">
    <property type="entry name" value="lambda repressor-like DNA-binding domains"/>
    <property type="match status" value="1"/>
</dbReference>
<dbReference type="GO" id="GO:0003700">
    <property type="term" value="F:DNA-binding transcription factor activity"/>
    <property type="evidence" value="ECO:0007669"/>
    <property type="project" value="TreeGrafter"/>
</dbReference>
<keyword evidence="2" id="KW-0805">Transcription regulation</keyword>
<dbReference type="SMART" id="SM00354">
    <property type="entry name" value="HTH_LACI"/>
    <property type="match status" value="1"/>
</dbReference>
<dbReference type="AlphaFoldDB" id="A0A376BL53"/>
<dbReference type="PROSITE" id="PS50932">
    <property type="entry name" value="HTH_LACI_2"/>
    <property type="match status" value="1"/>
</dbReference>
<dbReference type="InterPro" id="IPR046335">
    <property type="entry name" value="LacI/GalR-like_sensor"/>
</dbReference>
<dbReference type="STRING" id="1120980.GCA_000745955_02349"/>
<dbReference type="GO" id="GO:0000976">
    <property type="term" value="F:transcription cis-regulatory region binding"/>
    <property type="evidence" value="ECO:0007669"/>
    <property type="project" value="TreeGrafter"/>
</dbReference>
<proteinExistence type="predicted"/>
<dbReference type="Gene3D" id="1.10.260.40">
    <property type="entry name" value="lambda repressor-like DNA-binding domains"/>
    <property type="match status" value="1"/>
</dbReference>
<keyword evidence="3" id="KW-0238">DNA-binding</keyword>
<evidence type="ECO:0000256" key="1">
    <source>
        <dbReference type="ARBA" id="ARBA00022491"/>
    </source>
</evidence>
<gene>
    <name evidence="6" type="primary">rbsR</name>
    <name evidence="6" type="ORF">NCTC10283_00442</name>
</gene>
<dbReference type="InterPro" id="IPR000843">
    <property type="entry name" value="HTH_LacI"/>
</dbReference>
<dbReference type="SUPFAM" id="SSF53822">
    <property type="entry name" value="Periplasmic binding protein-like I"/>
    <property type="match status" value="1"/>
</dbReference>
<dbReference type="CDD" id="cd01392">
    <property type="entry name" value="HTH_LacI"/>
    <property type="match status" value="1"/>
</dbReference>
<evidence type="ECO:0000259" key="5">
    <source>
        <dbReference type="PROSITE" id="PS50932"/>
    </source>
</evidence>
<feature type="domain" description="HTH lacI-type" evidence="5">
    <location>
        <begin position="21"/>
        <end position="75"/>
    </location>
</feature>
<keyword evidence="7" id="KW-1185">Reference proteome</keyword>
<dbReference type="Gene3D" id="3.40.50.2300">
    <property type="match status" value="2"/>
</dbReference>
<dbReference type="PROSITE" id="PS00356">
    <property type="entry name" value="HTH_LACI_1"/>
    <property type="match status" value="1"/>
</dbReference>
<evidence type="ECO:0000256" key="2">
    <source>
        <dbReference type="ARBA" id="ARBA00023015"/>
    </source>
</evidence>
<dbReference type="EMBL" id="UFSO01000002">
    <property type="protein sequence ID" value="SSY70355.1"/>
    <property type="molecule type" value="Genomic_DNA"/>
</dbReference>
<dbReference type="InterPro" id="IPR028082">
    <property type="entry name" value="Peripla_BP_I"/>
</dbReference>
<dbReference type="Pfam" id="PF13377">
    <property type="entry name" value="Peripla_BP_3"/>
    <property type="match status" value="1"/>
</dbReference>
<organism evidence="6 7">
    <name type="scientific">Alysiella crassa</name>
    <dbReference type="NCBI Taxonomy" id="153491"/>
    <lineage>
        <taxon>Bacteria</taxon>
        <taxon>Pseudomonadati</taxon>
        <taxon>Pseudomonadota</taxon>
        <taxon>Betaproteobacteria</taxon>
        <taxon>Neisseriales</taxon>
        <taxon>Neisseriaceae</taxon>
        <taxon>Alysiella</taxon>
    </lineage>
</organism>
<evidence type="ECO:0000313" key="7">
    <source>
        <dbReference type="Proteomes" id="UP000254209"/>
    </source>
</evidence>
<dbReference type="Pfam" id="PF00356">
    <property type="entry name" value="LacI"/>
    <property type="match status" value="1"/>
</dbReference>
<dbReference type="PANTHER" id="PTHR30146">
    <property type="entry name" value="LACI-RELATED TRANSCRIPTIONAL REPRESSOR"/>
    <property type="match status" value="1"/>
</dbReference>
<evidence type="ECO:0000256" key="4">
    <source>
        <dbReference type="ARBA" id="ARBA00023163"/>
    </source>
</evidence>
<evidence type="ECO:0000313" key="6">
    <source>
        <dbReference type="EMBL" id="SSY70355.1"/>
    </source>
</evidence>
<keyword evidence="1" id="KW-0678">Repressor</keyword>
<accession>A0A376BL53</accession>
<dbReference type="InterPro" id="IPR010982">
    <property type="entry name" value="Lambda_DNA-bd_dom_sf"/>
</dbReference>
<reference evidence="6 7" key="1">
    <citation type="submission" date="2018-06" db="EMBL/GenBank/DDBJ databases">
        <authorList>
            <consortium name="Pathogen Informatics"/>
            <person name="Doyle S."/>
        </authorList>
    </citation>
    <scope>NUCLEOTIDE SEQUENCE [LARGE SCALE GENOMIC DNA]</scope>
    <source>
        <strain evidence="6 7">NCTC10283</strain>
    </source>
</reference>
<name>A0A376BL53_9NEIS</name>
<keyword evidence="4" id="KW-0804">Transcription</keyword>
<dbReference type="PANTHER" id="PTHR30146:SF148">
    <property type="entry name" value="HTH-TYPE TRANSCRIPTIONAL REPRESSOR PURR-RELATED"/>
    <property type="match status" value="1"/>
</dbReference>
<dbReference type="CDD" id="cd06288">
    <property type="entry name" value="PBP1_sucrose_transcription_regulator"/>
    <property type="match status" value="1"/>
</dbReference>
<evidence type="ECO:0000256" key="3">
    <source>
        <dbReference type="ARBA" id="ARBA00023125"/>
    </source>
</evidence>
<dbReference type="PRINTS" id="PR00036">
    <property type="entry name" value="HTHLACI"/>
</dbReference>
<sequence>MTPMSDTDVIDNFDHERVMMPTIYDVAKQAGVSPKTVSRVINNDAPVKDSTREAVENAIADLGYIPSSAARALRSQRSGLIGVIKGAISAADHAADVRGLPDSFLIQGVQQAAEQAGKILMVADTGGMDDGFAKLVRLFQQYRAEGLIYVSEFHQKIELPMQPEHCPIVLLNCFDERHTPAIVPDDAFGQYELVCNMLAKGHRRIAYITLPEDIIATRLRLSGYRAALAEAGIDFDAKLVATGYTDRSNDIRDLWQALEQVLNQPNPPTALCCGNDEMAMRVYGMLRTRGVRIPEAISVAGYDNHTQIAETLYPTLTTAELPYVEMGKLAINMLLNQEDGENPMISPRVVSGETVWRDSVLARACLK</sequence>
<protein>
    <submittedName>
        <fullName evidence="6">Ribose operon repressor</fullName>
    </submittedName>
</protein>